<evidence type="ECO:0000313" key="1">
    <source>
        <dbReference type="EMBL" id="OQE08572.1"/>
    </source>
</evidence>
<name>A0A1V6S3G0_9EURO</name>
<gene>
    <name evidence="1" type="ORF">PENVUL_c009G05509</name>
</gene>
<accession>A0A1V6S3G0</accession>
<protein>
    <submittedName>
        <fullName evidence="1">Uncharacterized protein</fullName>
    </submittedName>
</protein>
<comment type="caution">
    <text evidence="1">The sequence shown here is derived from an EMBL/GenBank/DDBJ whole genome shotgun (WGS) entry which is preliminary data.</text>
</comment>
<sequence length="162" mass="19070">MLISPLNGFFRYWSGLHFNPRLPPHESYRQLRMVYGWHARSPKYRFTWIAYQNALAEELTVLFGKIWDLEPWRKLCSAVGINPPPNTCEDGIWATRGLFVNIIDLIHWARTGGCNGDVATWSTKSDLWRYSIQTDKIFERDMTARDRHNVVLQHLTHCMMQC</sequence>
<dbReference type="AlphaFoldDB" id="A0A1V6S3G0"/>
<proteinExistence type="predicted"/>
<dbReference type="Proteomes" id="UP000191518">
    <property type="component" value="Unassembled WGS sequence"/>
</dbReference>
<evidence type="ECO:0000313" key="2">
    <source>
        <dbReference type="Proteomes" id="UP000191518"/>
    </source>
</evidence>
<dbReference type="STRING" id="29845.A0A1V6S3G0"/>
<reference evidence="2" key="1">
    <citation type="journal article" date="2017" name="Nat. Microbiol.">
        <title>Global analysis of biosynthetic gene clusters reveals vast potential of secondary metabolite production in Penicillium species.</title>
        <authorList>
            <person name="Nielsen J.C."/>
            <person name="Grijseels S."/>
            <person name="Prigent S."/>
            <person name="Ji B."/>
            <person name="Dainat J."/>
            <person name="Nielsen K.F."/>
            <person name="Frisvad J.C."/>
            <person name="Workman M."/>
            <person name="Nielsen J."/>
        </authorList>
    </citation>
    <scope>NUCLEOTIDE SEQUENCE [LARGE SCALE GENOMIC DNA]</scope>
    <source>
        <strain evidence="2">IBT 29486</strain>
    </source>
</reference>
<dbReference type="OrthoDB" id="6105938at2759"/>
<dbReference type="EMBL" id="MDYP01000009">
    <property type="protein sequence ID" value="OQE08572.1"/>
    <property type="molecule type" value="Genomic_DNA"/>
</dbReference>
<organism evidence="1 2">
    <name type="scientific">Penicillium vulpinum</name>
    <dbReference type="NCBI Taxonomy" id="29845"/>
    <lineage>
        <taxon>Eukaryota</taxon>
        <taxon>Fungi</taxon>
        <taxon>Dikarya</taxon>
        <taxon>Ascomycota</taxon>
        <taxon>Pezizomycotina</taxon>
        <taxon>Eurotiomycetes</taxon>
        <taxon>Eurotiomycetidae</taxon>
        <taxon>Eurotiales</taxon>
        <taxon>Aspergillaceae</taxon>
        <taxon>Penicillium</taxon>
    </lineage>
</organism>
<keyword evidence="2" id="KW-1185">Reference proteome</keyword>